<dbReference type="PROSITE" id="PS50297">
    <property type="entry name" value="ANK_REP_REGION"/>
    <property type="match status" value="4"/>
</dbReference>
<dbReference type="PANTHER" id="PTHR24147">
    <property type="entry name" value="ANKYRIN REPEAT DOMAIN 36-RELATED"/>
    <property type="match status" value="1"/>
</dbReference>
<evidence type="ECO:0000313" key="4">
    <source>
        <dbReference type="Ensembl" id="ENSRNOP00000092058.2"/>
    </source>
</evidence>
<dbReference type="SUPFAM" id="SSF48403">
    <property type="entry name" value="Ankyrin repeat"/>
    <property type="match status" value="1"/>
</dbReference>
<dbReference type="Ensembl" id="ENSRNOT00000090893.3">
    <property type="protein sequence ID" value="ENSRNOP00000092058.2"/>
    <property type="gene ID" value="ENSRNOG00000051782.3"/>
</dbReference>
<keyword evidence="2" id="KW-0175">Coiled coil</keyword>
<dbReference type="SMART" id="SM00248">
    <property type="entry name" value="ANK"/>
    <property type="match status" value="7"/>
</dbReference>
<evidence type="ECO:0000256" key="3">
    <source>
        <dbReference type="SAM" id="MobiDB-lite"/>
    </source>
</evidence>
<evidence type="ECO:0000313" key="6">
    <source>
        <dbReference type="RGD" id="15006669"/>
    </source>
</evidence>
<feature type="compositionally biased region" description="Basic and acidic residues" evidence="3">
    <location>
        <begin position="402"/>
        <end position="412"/>
    </location>
</feature>
<accession>A0A8I6AFS7</accession>
<reference evidence="4" key="2">
    <citation type="submission" date="2025-08" db="UniProtKB">
        <authorList>
            <consortium name="Ensembl"/>
        </authorList>
    </citation>
    <scope>IDENTIFICATION</scope>
    <source>
        <strain evidence="4">Brown Norway</strain>
    </source>
</reference>
<dbReference type="Gene3D" id="1.25.40.20">
    <property type="entry name" value="Ankyrin repeat-containing domain"/>
    <property type="match status" value="2"/>
</dbReference>
<dbReference type="PANTHER" id="PTHR24147:SF73">
    <property type="entry name" value="POTE ANKYRIN DOMAIN FAMILY, MEMBER G LIKE"/>
    <property type="match status" value="1"/>
</dbReference>
<evidence type="ECO:0000313" key="5">
    <source>
        <dbReference type="Proteomes" id="UP000002494"/>
    </source>
</evidence>
<gene>
    <name evidence="4 6" type="primary">AABR07004061.1</name>
    <name evidence="7" type="synonym">LOC102548067</name>
    <name evidence="7" type="synonym">Potefam2</name>
</gene>
<keyword evidence="5" id="KW-1185">Reference proteome</keyword>
<feature type="coiled-coil region" evidence="2">
    <location>
        <begin position="481"/>
        <end position="508"/>
    </location>
</feature>
<dbReference type="OrthoDB" id="3744237at2759"/>
<dbReference type="RGD" id="7545650">
    <property type="gene designation" value="Potefam2"/>
</dbReference>
<proteinExistence type="predicted"/>
<dbReference type="InterPro" id="IPR050657">
    <property type="entry name" value="Ankyrin_repeat_domain"/>
</dbReference>
<dbReference type="PROSITE" id="PS50088">
    <property type="entry name" value="ANK_REPEAT"/>
    <property type="match status" value="4"/>
</dbReference>
<dbReference type="Pfam" id="PF12796">
    <property type="entry name" value="Ank_2"/>
    <property type="match status" value="1"/>
</dbReference>
<dbReference type="AGR" id="RGD:7545650"/>
<keyword evidence="1" id="KW-0040">ANK repeat</keyword>
<evidence type="ECO:0000313" key="7">
    <source>
        <dbReference type="RGD" id="7545650"/>
    </source>
</evidence>
<feature type="compositionally biased region" description="Acidic residues" evidence="3">
    <location>
        <begin position="430"/>
        <end position="439"/>
    </location>
</feature>
<dbReference type="Proteomes" id="UP000002494">
    <property type="component" value="Chromosome 1"/>
</dbReference>
<feature type="repeat" description="ANK" evidence="1">
    <location>
        <begin position="82"/>
        <end position="114"/>
    </location>
</feature>
<name>A0A8I6AFS7_RAT</name>
<reference evidence="4" key="1">
    <citation type="submission" date="2024-01" db="EMBL/GenBank/DDBJ databases">
        <title>GRCr8: a new rat reference genome assembly contstructed from accurate long reads and long range scaffolding.</title>
        <authorList>
            <person name="Doris P.A."/>
            <person name="Kalbfleisch T."/>
            <person name="Li K."/>
            <person name="Howe K."/>
            <person name="Wood J."/>
        </authorList>
    </citation>
    <scope>NUCLEOTIDE SEQUENCE [LARGE SCALE GENOMIC DNA]</scope>
    <source>
        <strain evidence="4">Brown Norway</strain>
    </source>
</reference>
<dbReference type="GeneTree" id="ENSGT00940000153661"/>
<dbReference type="Pfam" id="PF00023">
    <property type="entry name" value="Ank"/>
    <property type="match status" value="1"/>
</dbReference>
<feature type="compositionally biased region" description="Polar residues" evidence="3">
    <location>
        <begin position="376"/>
        <end position="398"/>
    </location>
</feature>
<dbReference type="OMA" id="NDCMINA"/>
<dbReference type="InterPro" id="IPR002110">
    <property type="entry name" value="Ankyrin_rpt"/>
</dbReference>
<sequence length="544" mass="61958">MFSTLRKLCCFKREPKTPLGFCDGPSNREGSLACCDCSHEDKYGHSYDPDNKFHEAVCMGKIKVVLHLLSKKKFSINDTDKGKRTALHFACFYGHLHLVQFLLYNDCMINALDDQKATPLMKAVQSWETKIASVLLDNGANPNCKDSNGETALHQAVYVDSPDIAASLLEYGADIEETTKDGFTPLLLALRERKLLTAEYLIKHGANIYARDDYQRTTLMYAVQWDSEVIVEQLLEKGIDHSLKDSFGWSALQYAVAGKRKVKDIILDYEDSLLLSQHSIFTGNLHADFYSSGYGFRSESLISMCSREEDEYYSEIQQDIPENIMENGVDDLPEASKIYDAVEEQKEELGLETVLDLKLENKDICHKNEEYQNLNTSRKAVHSYNTGNGTDNNETSQVWADKCPHPETRDYSHPIYKPKSESQQSQPDIDLSEELEEEISESKLESERSFHKGAEIQGFSVSNSNGLHENSTEVPHSSNMYNNAEKKVIKLLEKKSTMEDKIQTSEEEEQNTVRTSKRPLIHTIRTRFCACFTIKRNYSPIHKK</sequence>
<feature type="repeat" description="ANK" evidence="1">
    <location>
        <begin position="148"/>
        <end position="180"/>
    </location>
</feature>
<feature type="repeat" description="ANK" evidence="1">
    <location>
        <begin position="181"/>
        <end position="213"/>
    </location>
</feature>
<feature type="region of interest" description="Disordered" evidence="3">
    <location>
        <begin position="376"/>
        <end position="448"/>
    </location>
</feature>
<dbReference type="AGR" id="RGD:15006669"/>
<organism evidence="4 5">
    <name type="scientific">Rattus norvegicus</name>
    <name type="common">Rat</name>
    <dbReference type="NCBI Taxonomy" id="10116"/>
    <lineage>
        <taxon>Eukaryota</taxon>
        <taxon>Metazoa</taxon>
        <taxon>Chordata</taxon>
        <taxon>Craniata</taxon>
        <taxon>Vertebrata</taxon>
        <taxon>Euteleostomi</taxon>
        <taxon>Mammalia</taxon>
        <taxon>Eutheria</taxon>
        <taxon>Euarchontoglires</taxon>
        <taxon>Glires</taxon>
        <taxon>Rodentia</taxon>
        <taxon>Myomorpha</taxon>
        <taxon>Muroidea</taxon>
        <taxon>Muridae</taxon>
        <taxon>Murinae</taxon>
        <taxon>Rattus</taxon>
    </lineage>
</organism>
<dbReference type="RGD" id="15006669">
    <property type="gene designation" value="AABR07004061.1"/>
</dbReference>
<feature type="repeat" description="ANK" evidence="1">
    <location>
        <begin position="115"/>
        <end position="147"/>
    </location>
</feature>
<reference evidence="4" key="3">
    <citation type="submission" date="2025-09" db="UniProtKB">
        <authorList>
            <consortium name="Ensembl"/>
        </authorList>
    </citation>
    <scope>IDENTIFICATION</scope>
    <source>
        <strain evidence="4">Brown Norway</strain>
    </source>
</reference>
<dbReference type="AlphaFoldDB" id="A0A8I6AFS7"/>
<dbReference type="InterPro" id="IPR036770">
    <property type="entry name" value="Ankyrin_rpt-contain_sf"/>
</dbReference>
<evidence type="ECO:0000256" key="2">
    <source>
        <dbReference type="SAM" id="Coils"/>
    </source>
</evidence>
<protein>
    <submittedName>
        <fullName evidence="4">POTE ankyrin domain family member 2</fullName>
    </submittedName>
</protein>
<evidence type="ECO:0000256" key="1">
    <source>
        <dbReference type="PROSITE-ProRule" id="PRU00023"/>
    </source>
</evidence>